<evidence type="ECO:0000313" key="1">
    <source>
        <dbReference type="EMBL" id="CAI4020421.1"/>
    </source>
</evidence>
<comment type="caution">
    <text evidence="1">The sequence shown here is derived from an EMBL/GenBank/DDBJ whole genome shotgun (WGS) entry which is preliminary data.</text>
</comment>
<dbReference type="EMBL" id="CAMXCT020006810">
    <property type="protein sequence ID" value="CAL1173796.1"/>
    <property type="molecule type" value="Genomic_DNA"/>
</dbReference>
<sequence>MDQWIHPLLSCSRSPPWRFWWHSLKAASSSSLCRGSDLNATAIAFHYAMDFVRIFLPQVSYIFQHQAVFFVLCEKLDALSAGNWEQLGQQGVPIPHFAEEVKHLSSTSLGTQLPCLFGWVAALLCELRVQQALFIMKANRLKHGEAPIPKRQKKLERMLASEASQEDVMNDLYGTEPWPLPELKIPSLEGLADPKDISLVETSGHRALTLLDSSGWAKFSDLLEALPPGELGPALDASALVMALQFQAPAMAQGQVPLRYFKVWAVSAHPSLLLEPISQWRKIADITEVVMMTMLSTSHCTDAENVSLVCDDEMQDMFHQLGTREDGLGHFPVVENFHEFVGNFLHRAKDFLQSDLLLCGEPAFLCWLLYEYKPVVGYLGNPLGAYLTAKWQMLFYDFVAKTPQASLQLVFMSPPIAAQAYWQMGRRIPVMRPVADYLGVSYAPATLDVLITKQDPPFLEMKCCPLEVYTFWDFQCILNEGAQLLPGTQATPAETRPVRFRYMSHLEDRSWKAWSSFRAAVVLPYDAQTLVFYELYSLGMPLLVPEETLLPLFFMRSYGYDGSVQHQRPGWQLTRSGAAWGPWHQAWSSLAELFGFLLPSRAEKLSSTSAAMRQALEMRAWQMVLTKEMWIDFGMVPLCHSCVFR</sequence>
<organism evidence="1">
    <name type="scientific">Cladocopium goreaui</name>
    <dbReference type="NCBI Taxonomy" id="2562237"/>
    <lineage>
        <taxon>Eukaryota</taxon>
        <taxon>Sar</taxon>
        <taxon>Alveolata</taxon>
        <taxon>Dinophyceae</taxon>
        <taxon>Suessiales</taxon>
        <taxon>Symbiodiniaceae</taxon>
        <taxon>Cladocopium</taxon>
    </lineage>
</organism>
<accession>A0A9P1M455</accession>
<name>A0A9P1M455_9DINO</name>
<reference evidence="1" key="1">
    <citation type="submission" date="2022-10" db="EMBL/GenBank/DDBJ databases">
        <authorList>
            <person name="Chen Y."/>
            <person name="Dougan E. K."/>
            <person name="Chan C."/>
            <person name="Rhodes N."/>
            <person name="Thang M."/>
        </authorList>
    </citation>
    <scope>NUCLEOTIDE SEQUENCE</scope>
</reference>
<evidence type="ECO:0000313" key="2">
    <source>
        <dbReference type="EMBL" id="CAL4807733.1"/>
    </source>
</evidence>
<dbReference type="EMBL" id="CAMXCT030006810">
    <property type="protein sequence ID" value="CAL4807733.1"/>
    <property type="molecule type" value="Genomic_DNA"/>
</dbReference>
<protein>
    <submittedName>
        <fullName evidence="1">Uncharacterized protein</fullName>
    </submittedName>
</protein>
<keyword evidence="3" id="KW-1185">Reference proteome</keyword>
<proteinExistence type="predicted"/>
<dbReference type="OrthoDB" id="413251at2759"/>
<dbReference type="Proteomes" id="UP001152797">
    <property type="component" value="Unassembled WGS sequence"/>
</dbReference>
<dbReference type="AlphaFoldDB" id="A0A9P1M455"/>
<gene>
    <name evidence="1" type="ORF">C1SCF055_LOCUS44839</name>
</gene>
<reference evidence="2 3" key="2">
    <citation type="submission" date="2024-05" db="EMBL/GenBank/DDBJ databases">
        <authorList>
            <person name="Chen Y."/>
            <person name="Shah S."/>
            <person name="Dougan E. K."/>
            <person name="Thang M."/>
            <person name="Chan C."/>
        </authorList>
    </citation>
    <scope>NUCLEOTIDE SEQUENCE [LARGE SCALE GENOMIC DNA]</scope>
</reference>
<evidence type="ECO:0000313" key="3">
    <source>
        <dbReference type="Proteomes" id="UP001152797"/>
    </source>
</evidence>
<dbReference type="EMBL" id="CAMXCT010006810">
    <property type="protein sequence ID" value="CAI4020421.1"/>
    <property type="molecule type" value="Genomic_DNA"/>
</dbReference>